<gene>
    <name evidence="4" type="ORF">ERUC_LOCUS30335</name>
</gene>
<dbReference type="InterPro" id="IPR036910">
    <property type="entry name" value="HMG_box_dom_sf"/>
</dbReference>
<dbReference type="InterPro" id="IPR009071">
    <property type="entry name" value="HMG_box_dom"/>
</dbReference>
<dbReference type="PRINTS" id="PR00886">
    <property type="entry name" value="HIGHMOBLTY12"/>
</dbReference>
<feature type="domain" description="HMG box" evidence="3">
    <location>
        <begin position="15"/>
        <end position="82"/>
    </location>
</feature>
<dbReference type="GO" id="GO:0003677">
    <property type="term" value="F:DNA binding"/>
    <property type="evidence" value="ECO:0007669"/>
    <property type="project" value="UniProtKB-UniRule"/>
</dbReference>
<feature type="compositionally biased region" description="Acidic residues" evidence="2">
    <location>
        <begin position="80"/>
        <end position="98"/>
    </location>
</feature>
<sequence>MAGDDGLLRKGLVTHAKDGTAFGFWICFREIYKCDNPYVNVKDVAKLGGEKWKSFTNEEKKVYRDKAAELMEKYNKSLLDGDDDDEEEDEEEETDDAEEKQADEVVNKKDALNGCQTGRGRGRRGRGRRRKFRVRGSRGWLGVFG</sequence>
<dbReference type="Gene3D" id="1.10.30.10">
    <property type="entry name" value="High mobility group box domain"/>
    <property type="match status" value="1"/>
</dbReference>
<dbReference type="GO" id="GO:0005634">
    <property type="term" value="C:nucleus"/>
    <property type="evidence" value="ECO:0007669"/>
    <property type="project" value="UniProtKB-UniRule"/>
</dbReference>
<feature type="compositionally biased region" description="Basic residues" evidence="2">
    <location>
        <begin position="120"/>
        <end position="136"/>
    </location>
</feature>
<dbReference type="Pfam" id="PF00505">
    <property type="entry name" value="HMG_box"/>
    <property type="match status" value="1"/>
</dbReference>
<organism evidence="4 5">
    <name type="scientific">Eruca vesicaria subsp. sativa</name>
    <name type="common">Garden rocket</name>
    <name type="synonym">Eruca sativa</name>
    <dbReference type="NCBI Taxonomy" id="29727"/>
    <lineage>
        <taxon>Eukaryota</taxon>
        <taxon>Viridiplantae</taxon>
        <taxon>Streptophyta</taxon>
        <taxon>Embryophyta</taxon>
        <taxon>Tracheophyta</taxon>
        <taxon>Spermatophyta</taxon>
        <taxon>Magnoliopsida</taxon>
        <taxon>eudicotyledons</taxon>
        <taxon>Gunneridae</taxon>
        <taxon>Pentapetalae</taxon>
        <taxon>rosids</taxon>
        <taxon>malvids</taxon>
        <taxon>Brassicales</taxon>
        <taxon>Brassicaceae</taxon>
        <taxon>Brassiceae</taxon>
        <taxon>Eruca</taxon>
    </lineage>
</organism>
<evidence type="ECO:0000256" key="1">
    <source>
        <dbReference type="PROSITE-ProRule" id="PRU00267"/>
    </source>
</evidence>
<dbReference type="CDD" id="cd00084">
    <property type="entry name" value="HMG-box_SF"/>
    <property type="match status" value="1"/>
</dbReference>
<feature type="region of interest" description="Disordered" evidence="2">
    <location>
        <begin position="76"/>
        <end position="145"/>
    </location>
</feature>
<evidence type="ECO:0000313" key="4">
    <source>
        <dbReference type="EMBL" id="CAH8365184.1"/>
    </source>
</evidence>
<protein>
    <recommendedName>
        <fullName evidence="3">HMG box domain-containing protein</fullName>
    </recommendedName>
</protein>
<accession>A0ABC8L086</accession>
<keyword evidence="1" id="KW-0238">DNA-binding</keyword>
<proteinExistence type="predicted"/>
<evidence type="ECO:0000259" key="3">
    <source>
        <dbReference type="PROSITE" id="PS50118"/>
    </source>
</evidence>
<evidence type="ECO:0000313" key="5">
    <source>
        <dbReference type="Proteomes" id="UP001642260"/>
    </source>
</evidence>
<keyword evidence="1" id="KW-0539">Nucleus</keyword>
<dbReference type="EMBL" id="CAKOAT010390710">
    <property type="protein sequence ID" value="CAH8365184.1"/>
    <property type="molecule type" value="Genomic_DNA"/>
</dbReference>
<reference evidence="4 5" key="1">
    <citation type="submission" date="2022-03" db="EMBL/GenBank/DDBJ databases">
        <authorList>
            <person name="Macdonald S."/>
            <person name="Ahmed S."/>
            <person name="Newling K."/>
        </authorList>
    </citation>
    <scope>NUCLEOTIDE SEQUENCE [LARGE SCALE GENOMIC DNA]</scope>
</reference>
<feature type="DNA-binding region" description="HMG box" evidence="1">
    <location>
        <begin position="15"/>
        <end position="82"/>
    </location>
</feature>
<dbReference type="AlphaFoldDB" id="A0ABC8L086"/>
<comment type="caution">
    <text evidence="4">The sequence shown here is derived from an EMBL/GenBank/DDBJ whole genome shotgun (WGS) entry which is preliminary data.</text>
</comment>
<dbReference type="PANTHER" id="PTHR47658">
    <property type="entry name" value="HIGH MOBILITY GROUP B PROTEIN 12-RELATED"/>
    <property type="match status" value="1"/>
</dbReference>
<dbReference type="SUPFAM" id="SSF47095">
    <property type="entry name" value="HMG-box"/>
    <property type="match status" value="1"/>
</dbReference>
<feature type="compositionally biased region" description="Basic and acidic residues" evidence="2">
    <location>
        <begin position="99"/>
        <end position="111"/>
    </location>
</feature>
<dbReference type="Proteomes" id="UP001642260">
    <property type="component" value="Unassembled WGS sequence"/>
</dbReference>
<dbReference type="PANTHER" id="PTHR47658:SF1">
    <property type="entry name" value="MEIOSIS INITIATOR PROTEIN"/>
    <property type="match status" value="1"/>
</dbReference>
<keyword evidence="5" id="KW-1185">Reference proteome</keyword>
<evidence type="ECO:0000256" key="2">
    <source>
        <dbReference type="SAM" id="MobiDB-lite"/>
    </source>
</evidence>
<dbReference type="PROSITE" id="PS50118">
    <property type="entry name" value="HMG_BOX_2"/>
    <property type="match status" value="1"/>
</dbReference>
<name>A0ABC8L086_ERUVS</name>